<name>A0A1B9IT42_9TREE</name>
<evidence type="ECO:0000313" key="3">
    <source>
        <dbReference type="Proteomes" id="UP000092583"/>
    </source>
</evidence>
<reference evidence="3" key="2">
    <citation type="submission" date="2013-12" db="EMBL/GenBank/DDBJ databases">
        <title>Evolution of pathogenesis and genome organization in the Tremellales.</title>
        <authorList>
            <person name="Cuomo C."/>
            <person name="Litvintseva A."/>
            <person name="Heitman J."/>
            <person name="Chen Y."/>
            <person name="Sun S."/>
            <person name="Springer D."/>
            <person name="Dromer F."/>
            <person name="Young S."/>
            <person name="Zeng Q."/>
            <person name="Chapman S."/>
            <person name="Gujja S."/>
            <person name="Saif S."/>
            <person name="Birren B."/>
        </authorList>
    </citation>
    <scope>NUCLEOTIDE SEQUENCE [LARGE SCALE GENOMIC DNA]</scope>
    <source>
        <strain evidence="3">CBS 10435</strain>
    </source>
</reference>
<organism evidence="2 3">
    <name type="scientific">Kwoniella mangroviensis CBS 10435</name>
    <dbReference type="NCBI Taxonomy" id="1331196"/>
    <lineage>
        <taxon>Eukaryota</taxon>
        <taxon>Fungi</taxon>
        <taxon>Dikarya</taxon>
        <taxon>Basidiomycota</taxon>
        <taxon>Agaricomycotina</taxon>
        <taxon>Tremellomycetes</taxon>
        <taxon>Tremellales</taxon>
        <taxon>Cryptococcaceae</taxon>
        <taxon>Kwoniella</taxon>
    </lineage>
</organism>
<evidence type="ECO:0000256" key="1">
    <source>
        <dbReference type="SAM" id="MobiDB-lite"/>
    </source>
</evidence>
<evidence type="ECO:0000313" key="2">
    <source>
        <dbReference type="EMBL" id="OCF58696.1"/>
    </source>
</evidence>
<gene>
    <name evidence="2" type="ORF">L486_03186</name>
</gene>
<keyword evidence="3" id="KW-1185">Reference proteome</keyword>
<dbReference type="Proteomes" id="UP000092583">
    <property type="component" value="Unassembled WGS sequence"/>
</dbReference>
<dbReference type="EMBL" id="KI669461">
    <property type="protein sequence ID" value="OCF58696.1"/>
    <property type="molecule type" value="Genomic_DNA"/>
</dbReference>
<reference evidence="2 3" key="1">
    <citation type="submission" date="2013-07" db="EMBL/GenBank/DDBJ databases">
        <title>The Genome Sequence of Kwoniella mangroviensis CBS10435.</title>
        <authorList>
            <consortium name="The Broad Institute Genome Sequencing Platform"/>
            <person name="Cuomo C."/>
            <person name="Litvintseva A."/>
            <person name="Chen Y."/>
            <person name="Heitman J."/>
            <person name="Sun S."/>
            <person name="Springer D."/>
            <person name="Dromer F."/>
            <person name="Young S.K."/>
            <person name="Zeng Q."/>
            <person name="Gargeya S."/>
            <person name="Fitzgerald M."/>
            <person name="Abouelleil A."/>
            <person name="Alvarado L."/>
            <person name="Berlin A.M."/>
            <person name="Chapman S.B."/>
            <person name="Dewar J."/>
            <person name="Goldberg J."/>
            <person name="Griggs A."/>
            <person name="Gujja S."/>
            <person name="Hansen M."/>
            <person name="Howarth C."/>
            <person name="Imamovic A."/>
            <person name="Larimer J."/>
            <person name="McCowan C."/>
            <person name="Murphy C."/>
            <person name="Pearson M."/>
            <person name="Priest M."/>
            <person name="Roberts A."/>
            <person name="Saif S."/>
            <person name="Shea T."/>
            <person name="Sykes S."/>
            <person name="Wortman J."/>
            <person name="Nusbaum C."/>
            <person name="Birren B."/>
        </authorList>
    </citation>
    <scope>NUCLEOTIDE SEQUENCE [LARGE SCALE GENOMIC DNA]</scope>
    <source>
        <strain evidence="2 3">CBS 10435</strain>
    </source>
</reference>
<sequence length="147" mass="17239">MSRWSPEQAQKESSIDIEESSSQGGDEPPDLNQMLVEIQRKVIARYQKLQRTALTEAEKETKSIKAEYQLVKNIRHKQELNDIHTRLSQEINQRETTSLELYEKLSKLEEEVQKVVRGEIESWKESNEECMKVFEGCEKVMQKRVKG</sequence>
<feature type="region of interest" description="Disordered" evidence="1">
    <location>
        <begin position="1"/>
        <end position="32"/>
    </location>
</feature>
<accession>A0A1B9IT42</accession>
<dbReference type="AlphaFoldDB" id="A0A1B9IT42"/>
<proteinExistence type="predicted"/>
<protein>
    <submittedName>
        <fullName evidence="2">Uncharacterized protein</fullName>
    </submittedName>
</protein>